<dbReference type="PANTHER" id="PTHR12818:SF0">
    <property type="entry name" value="TRNA (ADENINE(37)-N6)-METHYLTRANSFERASE"/>
    <property type="match status" value="1"/>
</dbReference>
<keyword evidence="1" id="KW-0949">S-adenosyl-L-methionine</keyword>
<comment type="similarity">
    <text evidence="2">Belongs to the tRNA methyltransferase O family.</text>
</comment>
<dbReference type="GO" id="GO:0008168">
    <property type="term" value="F:methyltransferase activity"/>
    <property type="evidence" value="ECO:0007669"/>
    <property type="project" value="UniProtKB-KW"/>
</dbReference>
<evidence type="ECO:0000256" key="1">
    <source>
        <dbReference type="ARBA" id="ARBA00022691"/>
    </source>
</evidence>
<dbReference type="InterPro" id="IPR040372">
    <property type="entry name" value="YaeB-like"/>
</dbReference>
<dbReference type="InterPro" id="IPR036414">
    <property type="entry name" value="YaeB_N_sf"/>
</dbReference>
<evidence type="ECO:0000259" key="3">
    <source>
        <dbReference type="PROSITE" id="PS51668"/>
    </source>
</evidence>
<feature type="domain" description="TsaA-like" evidence="3">
    <location>
        <begin position="1"/>
        <end position="100"/>
    </location>
</feature>
<protein>
    <submittedName>
        <fullName evidence="4">tRNA (N6-threonylcarbamoyladenosine(37)-N6)-methyltransferase TrmO</fullName>
    </submittedName>
</protein>
<dbReference type="EMBL" id="PDSK01000099">
    <property type="protein sequence ID" value="PIE33403.1"/>
    <property type="molecule type" value="Genomic_DNA"/>
</dbReference>
<proteinExistence type="inferred from homology"/>
<dbReference type="AlphaFoldDB" id="A0A2G6KCJ9"/>
<dbReference type="Pfam" id="PF01980">
    <property type="entry name" value="TrmO_N"/>
    <property type="match status" value="1"/>
</dbReference>
<gene>
    <name evidence="4" type="ORF">CSA56_12040</name>
</gene>
<evidence type="ECO:0000313" key="5">
    <source>
        <dbReference type="Proteomes" id="UP000230821"/>
    </source>
</evidence>
<dbReference type="PROSITE" id="PS51668">
    <property type="entry name" value="TSAA_2"/>
    <property type="match status" value="1"/>
</dbReference>
<dbReference type="CDD" id="cd09281">
    <property type="entry name" value="UPF0066"/>
    <property type="match status" value="1"/>
</dbReference>
<evidence type="ECO:0000313" key="4">
    <source>
        <dbReference type="EMBL" id="PIE33403.1"/>
    </source>
</evidence>
<accession>A0A2G6KCJ9</accession>
<dbReference type="PANTHER" id="PTHR12818">
    <property type="entry name" value="TRNA (ADENINE(37)-N6)-METHYLTRANSFERASE"/>
    <property type="match status" value="1"/>
</dbReference>
<dbReference type="InterPro" id="IPR023370">
    <property type="entry name" value="TrmO-like_N"/>
</dbReference>
<dbReference type="Proteomes" id="UP000230821">
    <property type="component" value="Unassembled WGS sequence"/>
</dbReference>
<organism evidence="4 5">
    <name type="scientific">candidate division KSB3 bacterium</name>
    <dbReference type="NCBI Taxonomy" id="2044937"/>
    <lineage>
        <taxon>Bacteria</taxon>
        <taxon>candidate division KSB3</taxon>
    </lineage>
</organism>
<dbReference type="InterPro" id="IPR036413">
    <property type="entry name" value="YaeB-like_sf"/>
</dbReference>
<keyword evidence="4" id="KW-0808">Transferase</keyword>
<evidence type="ECO:0000256" key="2">
    <source>
        <dbReference type="ARBA" id="ARBA00033753"/>
    </source>
</evidence>
<keyword evidence="4" id="KW-0489">Methyltransferase</keyword>
<dbReference type="Gene3D" id="2.40.30.70">
    <property type="entry name" value="YaeB-like"/>
    <property type="match status" value="1"/>
</dbReference>
<dbReference type="GO" id="GO:0032259">
    <property type="term" value="P:methylation"/>
    <property type="evidence" value="ECO:0007669"/>
    <property type="project" value="UniProtKB-KW"/>
</dbReference>
<name>A0A2G6KCJ9_9BACT</name>
<dbReference type="SUPFAM" id="SSF118196">
    <property type="entry name" value="YaeB-like"/>
    <property type="match status" value="1"/>
</dbReference>
<reference evidence="4 5" key="1">
    <citation type="submission" date="2017-10" db="EMBL/GenBank/DDBJ databases">
        <title>Novel microbial diversity and functional potential in the marine mammal oral microbiome.</title>
        <authorList>
            <person name="Dudek N.K."/>
            <person name="Sun C.L."/>
            <person name="Burstein D."/>
            <person name="Kantor R.S."/>
            <person name="Aliaga Goltsman D.S."/>
            <person name="Bik E.M."/>
            <person name="Thomas B.C."/>
            <person name="Banfield J.F."/>
            <person name="Relman D.A."/>
        </authorList>
    </citation>
    <scope>NUCLEOTIDE SEQUENCE [LARGE SCALE GENOMIC DNA]</scope>
    <source>
        <strain evidence="4">DOLJORAL78_47_16</strain>
    </source>
</reference>
<comment type="caution">
    <text evidence="4">The sequence shown here is derived from an EMBL/GenBank/DDBJ whole genome shotgun (WGS) entry which is preliminary data.</text>
</comment>
<sequence length="122" mass="14247">MSVQYEEGLLELEGFSHIFLFFLFHRANPSQMLMKLYWGNQAHGIFATRGPHRPNSIGFSLVRLIKREGPVLHLDDVDILDGTPLIDIKPFVERFDIRTGTRQGWQPRSTRRRYISGVYEIM</sequence>